<dbReference type="InterPro" id="IPR037143">
    <property type="entry name" value="4-PPantetheinyl_Trfase_dom_sf"/>
</dbReference>
<evidence type="ECO:0000313" key="5">
    <source>
        <dbReference type="Proteomes" id="UP001165270"/>
    </source>
</evidence>
<dbReference type="GO" id="GO:0016740">
    <property type="term" value="F:transferase activity"/>
    <property type="evidence" value="ECO:0007669"/>
    <property type="project" value="UniProtKB-KW"/>
</dbReference>
<dbReference type="PANTHER" id="PTHR12215">
    <property type="entry name" value="PHOSPHOPANTETHEINE TRANSFERASE"/>
    <property type="match status" value="1"/>
</dbReference>
<sequence>MTQPHGRPLPGELHVWWLPVPPGTSSGRARSVLDAAETERAGRVRRPERRHRFVLAHAGLRLLCGRYLGTAPGEVAFERAPCPHCGGGHGRPRLRDAGGLHFSMAHSGTAVLYAFSTAPVGVDLEAAPARPGLERTVGAWLHPGERRQLHRLPQAERPGAFLRLWVRKEAYLKGIGTGIAHGVNGPPGSYDDEWALLDLGAPEGFVAAAAVRGGAPKTLRCSSLSPSAVARGTGAGTGTAVWSSVREAAGEVPRSLLAKVASWPAPGGDGMERTPN</sequence>
<comment type="similarity">
    <text evidence="1">Belongs to the P-Pant transferase superfamily. Gsp/Sfp/HetI/AcpT family.</text>
</comment>
<evidence type="ECO:0000256" key="1">
    <source>
        <dbReference type="ARBA" id="ARBA00010990"/>
    </source>
</evidence>
<dbReference type="Gene3D" id="3.90.470.20">
    <property type="entry name" value="4'-phosphopantetheinyl transferase domain"/>
    <property type="match status" value="1"/>
</dbReference>
<dbReference type="Proteomes" id="UP001165270">
    <property type="component" value="Unassembled WGS sequence"/>
</dbReference>
<gene>
    <name evidence="4" type="ORF">MQN93_10265</name>
</gene>
<proteinExistence type="inferred from homology"/>
<organism evidence="4 5">
    <name type="scientific">Streptomyces spinosisporus</name>
    <dbReference type="NCBI Taxonomy" id="2927582"/>
    <lineage>
        <taxon>Bacteria</taxon>
        <taxon>Bacillati</taxon>
        <taxon>Actinomycetota</taxon>
        <taxon>Actinomycetes</taxon>
        <taxon>Kitasatosporales</taxon>
        <taxon>Streptomycetaceae</taxon>
        <taxon>Streptomyces</taxon>
    </lineage>
</organism>
<reference evidence="4" key="1">
    <citation type="submission" date="2022-03" db="EMBL/GenBank/DDBJ databases">
        <title>Streptomyces 7R015 and 7R016 isolated from Barleria lupulina in Thailand.</title>
        <authorList>
            <person name="Kanchanasin P."/>
            <person name="Phongsopitanun W."/>
            <person name="Tanasupawat S."/>
        </authorList>
    </citation>
    <scope>NUCLEOTIDE SEQUENCE</scope>
    <source>
        <strain evidence="4">7R016</strain>
    </source>
</reference>
<accession>A0ABS9XDD0</accession>
<keyword evidence="2 4" id="KW-0808">Transferase</keyword>
<name>A0ABS9XDD0_9ACTN</name>
<evidence type="ECO:0000256" key="2">
    <source>
        <dbReference type="ARBA" id="ARBA00022679"/>
    </source>
</evidence>
<feature type="domain" description="4'-phosphopantetheinyl transferase" evidence="3">
    <location>
        <begin position="119"/>
        <end position="180"/>
    </location>
</feature>
<dbReference type="Pfam" id="PF01648">
    <property type="entry name" value="ACPS"/>
    <property type="match status" value="1"/>
</dbReference>
<protein>
    <submittedName>
        <fullName evidence="4">4'-phosphopantetheinyl transferase superfamily protein</fullName>
    </submittedName>
</protein>
<keyword evidence="5" id="KW-1185">Reference proteome</keyword>
<dbReference type="RefSeq" id="WP_242709214.1">
    <property type="nucleotide sequence ID" value="NZ_JALDAX010000003.1"/>
</dbReference>
<evidence type="ECO:0000259" key="3">
    <source>
        <dbReference type="Pfam" id="PF01648"/>
    </source>
</evidence>
<dbReference type="InterPro" id="IPR050559">
    <property type="entry name" value="P-Pant_transferase_sf"/>
</dbReference>
<dbReference type="SUPFAM" id="SSF56214">
    <property type="entry name" value="4'-phosphopantetheinyl transferase"/>
    <property type="match status" value="2"/>
</dbReference>
<dbReference type="PANTHER" id="PTHR12215:SF10">
    <property type="entry name" value="L-AMINOADIPATE-SEMIALDEHYDE DEHYDROGENASE-PHOSPHOPANTETHEINYL TRANSFERASE"/>
    <property type="match status" value="1"/>
</dbReference>
<dbReference type="InterPro" id="IPR008278">
    <property type="entry name" value="4-PPantetheinyl_Trfase_dom"/>
</dbReference>
<evidence type="ECO:0000313" key="4">
    <source>
        <dbReference type="EMBL" id="MCI3240103.1"/>
    </source>
</evidence>
<comment type="caution">
    <text evidence="4">The sequence shown here is derived from an EMBL/GenBank/DDBJ whole genome shotgun (WGS) entry which is preliminary data.</text>
</comment>
<dbReference type="EMBL" id="JALDAX010000003">
    <property type="protein sequence ID" value="MCI3240103.1"/>
    <property type="molecule type" value="Genomic_DNA"/>
</dbReference>